<dbReference type="Pfam" id="PF03551">
    <property type="entry name" value="PadR"/>
    <property type="match status" value="1"/>
</dbReference>
<dbReference type="InterPro" id="IPR005149">
    <property type="entry name" value="Tscrpt_reg_PadR_N"/>
</dbReference>
<dbReference type="AlphaFoldDB" id="A0A6B8RCX0"/>
<gene>
    <name evidence="2" type="ORF">EHS13_00120</name>
</gene>
<organism evidence="2 3">
    <name type="scientific">Paenibacillus psychroresistens</name>
    <dbReference type="NCBI Taxonomy" id="1778678"/>
    <lineage>
        <taxon>Bacteria</taxon>
        <taxon>Bacillati</taxon>
        <taxon>Bacillota</taxon>
        <taxon>Bacilli</taxon>
        <taxon>Bacillales</taxon>
        <taxon>Paenibacillaceae</taxon>
        <taxon>Paenibacillus</taxon>
    </lineage>
</organism>
<feature type="domain" description="Transcription regulator PadR N-terminal" evidence="1">
    <location>
        <begin position="15"/>
        <end position="86"/>
    </location>
</feature>
<name>A0A6B8RCX0_9BACL</name>
<dbReference type="Gene3D" id="1.10.10.10">
    <property type="entry name" value="Winged helix-like DNA-binding domain superfamily/Winged helix DNA-binding domain"/>
    <property type="match status" value="1"/>
</dbReference>
<dbReference type="PANTHER" id="PTHR33169:SF14">
    <property type="entry name" value="TRANSCRIPTIONAL REGULATOR RV3488"/>
    <property type="match status" value="1"/>
</dbReference>
<dbReference type="Proteomes" id="UP000426246">
    <property type="component" value="Chromosome"/>
</dbReference>
<dbReference type="KEGG" id="ppsc:EHS13_00120"/>
<dbReference type="RefSeq" id="WP_155698233.1">
    <property type="nucleotide sequence ID" value="NZ_CP034235.1"/>
</dbReference>
<dbReference type="EMBL" id="CP034235">
    <property type="protein sequence ID" value="QGQ93443.1"/>
    <property type="molecule type" value="Genomic_DNA"/>
</dbReference>
<proteinExistence type="predicted"/>
<dbReference type="SUPFAM" id="SSF46785">
    <property type="entry name" value="Winged helix' DNA-binding domain"/>
    <property type="match status" value="1"/>
</dbReference>
<dbReference type="InterPro" id="IPR036390">
    <property type="entry name" value="WH_DNA-bd_sf"/>
</dbReference>
<sequence>MGKSELLKGSTEIILLTLLNEKVMYGYEIAKKIEEESEGYLQFKEGTLYPTLKKLETEGLVESYWQSSNEGPRRKYYTITKTGKKIMGDLQKEWGLFQRVMNRMVGESNA</sequence>
<evidence type="ECO:0000313" key="3">
    <source>
        <dbReference type="Proteomes" id="UP000426246"/>
    </source>
</evidence>
<protein>
    <submittedName>
        <fullName evidence="2">PadR family transcriptional regulator</fullName>
    </submittedName>
</protein>
<accession>A0A6B8RCX0</accession>
<dbReference type="PANTHER" id="PTHR33169">
    <property type="entry name" value="PADR-FAMILY TRANSCRIPTIONAL REGULATOR"/>
    <property type="match status" value="1"/>
</dbReference>
<evidence type="ECO:0000313" key="2">
    <source>
        <dbReference type="EMBL" id="QGQ93443.1"/>
    </source>
</evidence>
<dbReference type="OrthoDB" id="9808017at2"/>
<dbReference type="InterPro" id="IPR036388">
    <property type="entry name" value="WH-like_DNA-bd_sf"/>
</dbReference>
<dbReference type="InterPro" id="IPR052509">
    <property type="entry name" value="Metal_resp_DNA-bind_regulator"/>
</dbReference>
<evidence type="ECO:0000259" key="1">
    <source>
        <dbReference type="Pfam" id="PF03551"/>
    </source>
</evidence>
<reference evidence="3" key="1">
    <citation type="submission" date="2018-11" db="EMBL/GenBank/DDBJ databases">
        <title>Complete genome sequence of Paenibacillus sp. ML311-T8.</title>
        <authorList>
            <person name="Nam Y.-D."/>
            <person name="Kang J."/>
            <person name="Chung W.-H."/>
            <person name="Park Y.S."/>
        </authorList>
    </citation>
    <scope>NUCLEOTIDE SEQUENCE [LARGE SCALE GENOMIC DNA]</scope>
    <source>
        <strain evidence="3">ML311-T8</strain>
    </source>
</reference>
<keyword evidence="3" id="KW-1185">Reference proteome</keyword>